<keyword evidence="6" id="KW-0808">Transferase</keyword>
<dbReference type="Gene3D" id="1.10.10.10">
    <property type="entry name" value="Winged helix-like DNA-binding domain superfamily/Winged helix DNA-binding domain"/>
    <property type="match status" value="1"/>
</dbReference>
<dbReference type="CDD" id="cd06445">
    <property type="entry name" value="ATase"/>
    <property type="match status" value="1"/>
</dbReference>
<evidence type="ECO:0000256" key="8">
    <source>
        <dbReference type="ARBA" id="ARBA00023204"/>
    </source>
</evidence>
<evidence type="ECO:0000256" key="7">
    <source>
        <dbReference type="ARBA" id="ARBA00022763"/>
    </source>
</evidence>
<evidence type="ECO:0000256" key="9">
    <source>
        <dbReference type="ARBA" id="ARBA00030795"/>
    </source>
</evidence>
<comment type="similarity">
    <text evidence="2">Belongs to the MGMT family.</text>
</comment>
<dbReference type="NCBIfam" id="TIGR00589">
    <property type="entry name" value="ogt"/>
    <property type="match status" value="1"/>
</dbReference>
<comment type="catalytic activity">
    <reaction evidence="11">
        <text>a 6-O-methyl-2'-deoxyguanosine in DNA + L-cysteinyl-[protein] = S-methyl-L-cysteinyl-[protein] + a 2'-deoxyguanosine in DNA</text>
        <dbReference type="Rhea" id="RHEA:24000"/>
        <dbReference type="Rhea" id="RHEA-COMP:10131"/>
        <dbReference type="Rhea" id="RHEA-COMP:10132"/>
        <dbReference type="Rhea" id="RHEA-COMP:11367"/>
        <dbReference type="Rhea" id="RHEA-COMP:11368"/>
        <dbReference type="ChEBI" id="CHEBI:29950"/>
        <dbReference type="ChEBI" id="CHEBI:82612"/>
        <dbReference type="ChEBI" id="CHEBI:85445"/>
        <dbReference type="ChEBI" id="CHEBI:85448"/>
        <dbReference type="EC" id="2.1.1.63"/>
    </reaction>
</comment>
<protein>
    <recommendedName>
        <fullName evidence="4">Methylated-DNA--protein-cysteine methyltransferase</fullName>
        <ecNumber evidence="3">2.1.1.63</ecNumber>
    </recommendedName>
    <alternativeName>
        <fullName evidence="9">6-O-methylguanine-DNA methyltransferase</fullName>
    </alternativeName>
    <alternativeName>
        <fullName evidence="10">O-6-methylguanine-DNA-alkyltransferase</fullName>
    </alternativeName>
</protein>
<accession>A0A2S6CN73</accession>
<evidence type="ECO:0000256" key="2">
    <source>
        <dbReference type="ARBA" id="ARBA00008711"/>
    </source>
</evidence>
<dbReference type="OrthoDB" id="1907495at2759"/>
<comment type="caution">
    <text evidence="14">The sequence shown here is derived from an EMBL/GenBank/DDBJ whole genome shotgun (WGS) entry which is preliminary data.</text>
</comment>
<dbReference type="Proteomes" id="UP000237631">
    <property type="component" value="Unassembled WGS sequence"/>
</dbReference>
<organism evidence="14 15">
    <name type="scientific">Cercospora berteroae</name>
    <dbReference type="NCBI Taxonomy" id="357750"/>
    <lineage>
        <taxon>Eukaryota</taxon>
        <taxon>Fungi</taxon>
        <taxon>Dikarya</taxon>
        <taxon>Ascomycota</taxon>
        <taxon>Pezizomycotina</taxon>
        <taxon>Dothideomycetes</taxon>
        <taxon>Dothideomycetidae</taxon>
        <taxon>Mycosphaerellales</taxon>
        <taxon>Mycosphaerellaceae</taxon>
        <taxon>Cercospora</taxon>
    </lineage>
</organism>
<dbReference type="GO" id="GO:0032259">
    <property type="term" value="P:methylation"/>
    <property type="evidence" value="ECO:0007669"/>
    <property type="project" value="UniProtKB-KW"/>
</dbReference>
<evidence type="ECO:0000313" key="14">
    <source>
        <dbReference type="EMBL" id="PPJ61198.1"/>
    </source>
</evidence>
<feature type="compositionally biased region" description="Polar residues" evidence="12">
    <location>
        <begin position="133"/>
        <end position="142"/>
    </location>
</feature>
<evidence type="ECO:0000256" key="1">
    <source>
        <dbReference type="ARBA" id="ARBA00001286"/>
    </source>
</evidence>
<feature type="compositionally biased region" description="Basic and acidic residues" evidence="12">
    <location>
        <begin position="157"/>
        <end position="167"/>
    </location>
</feature>
<keyword evidence="8" id="KW-0234">DNA repair</keyword>
<feature type="region of interest" description="Disordered" evidence="12">
    <location>
        <begin position="103"/>
        <end position="167"/>
    </location>
</feature>
<dbReference type="InterPro" id="IPR036388">
    <property type="entry name" value="WH-like_DNA-bd_sf"/>
</dbReference>
<dbReference type="InterPro" id="IPR014048">
    <property type="entry name" value="MethylDNA_cys_MeTrfase_DNA-bd"/>
</dbReference>
<dbReference type="PROSITE" id="PS00374">
    <property type="entry name" value="MGMT"/>
    <property type="match status" value="1"/>
</dbReference>
<feature type="domain" description="Methylated-DNA-[protein]-cysteine S-methyltransferase DNA binding" evidence="13">
    <location>
        <begin position="190"/>
        <end position="281"/>
    </location>
</feature>
<dbReference type="GO" id="GO:0006281">
    <property type="term" value="P:DNA repair"/>
    <property type="evidence" value="ECO:0007669"/>
    <property type="project" value="UniProtKB-KW"/>
</dbReference>
<evidence type="ECO:0000256" key="5">
    <source>
        <dbReference type="ARBA" id="ARBA00022603"/>
    </source>
</evidence>
<dbReference type="AlphaFoldDB" id="A0A2S6CN73"/>
<dbReference type="Pfam" id="PF01035">
    <property type="entry name" value="DNA_binding_1"/>
    <property type="match status" value="1"/>
</dbReference>
<sequence>MAGESKAQLQDRWTYLYKEYLPALAKARDESQPIWPVFLDHCFARIVLDNAVGVDKPWTEVLRSPAYKHMSEEQLGIAIELAEKIAKGSANLVDLDEHSLQLRGKQSKKRKATGSTSNSADAIARQPAKKSKNNSTDPTVSSYFLPVSSPRGNGKAEISKVESQETKVKAEEDLDMSVQVKRIQGSDLTAFKKKILTMLTEIPRGRWSTYGAMSDYLNDKHSKTCARAVGSAIKNNPFAPEVPCHRILAADRTIGGFKCGGWGESGKFAHEKHQLLKDEGVKFDSSMKVKGSPFRNFSV</sequence>
<dbReference type="EMBL" id="PNEN01000106">
    <property type="protein sequence ID" value="PPJ61198.1"/>
    <property type="molecule type" value="Genomic_DNA"/>
</dbReference>
<evidence type="ECO:0000256" key="10">
    <source>
        <dbReference type="ARBA" id="ARBA00031621"/>
    </source>
</evidence>
<evidence type="ECO:0000256" key="11">
    <source>
        <dbReference type="ARBA" id="ARBA00049348"/>
    </source>
</evidence>
<comment type="catalytic activity">
    <reaction evidence="1">
        <text>a 4-O-methyl-thymidine in DNA + L-cysteinyl-[protein] = a thymidine in DNA + S-methyl-L-cysteinyl-[protein]</text>
        <dbReference type="Rhea" id="RHEA:53428"/>
        <dbReference type="Rhea" id="RHEA-COMP:10131"/>
        <dbReference type="Rhea" id="RHEA-COMP:10132"/>
        <dbReference type="Rhea" id="RHEA-COMP:13555"/>
        <dbReference type="Rhea" id="RHEA-COMP:13556"/>
        <dbReference type="ChEBI" id="CHEBI:29950"/>
        <dbReference type="ChEBI" id="CHEBI:82612"/>
        <dbReference type="ChEBI" id="CHEBI:137386"/>
        <dbReference type="ChEBI" id="CHEBI:137387"/>
        <dbReference type="EC" id="2.1.1.63"/>
    </reaction>
</comment>
<dbReference type="GO" id="GO:0003908">
    <property type="term" value="F:methylated-DNA-[protein]-cysteine S-methyltransferase activity"/>
    <property type="evidence" value="ECO:0007669"/>
    <property type="project" value="UniProtKB-EC"/>
</dbReference>
<evidence type="ECO:0000313" key="15">
    <source>
        <dbReference type="Proteomes" id="UP000237631"/>
    </source>
</evidence>
<keyword evidence="15" id="KW-1185">Reference proteome</keyword>
<evidence type="ECO:0000256" key="12">
    <source>
        <dbReference type="SAM" id="MobiDB-lite"/>
    </source>
</evidence>
<dbReference type="STRING" id="357750.A0A2S6CN73"/>
<gene>
    <name evidence="14" type="ORF">CBER1_10759</name>
</gene>
<dbReference type="InterPro" id="IPR036217">
    <property type="entry name" value="MethylDNA_cys_MeTrfase_DNAb"/>
</dbReference>
<dbReference type="PANTHER" id="PTHR10815">
    <property type="entry name" value="METHYLATED-DNA--PROTEIN-CYSTEINE METHYLTRANSFERASE"/>
    <property type="match status" value="1"/>
</dbReference>
<dbReference type="PANTHER" id="PTHR10815:SF13">
    <property type="entry name" value="METHYLATED-DNA--PROTEIN-CYSTEINE METHYLTRANSFERASE"/>
    <property type="match status" value="1"/>
</dbReference>
<evidence type="ECO:0000256" key="3">
    <source>
        <dbReference type="ARBA" id="ARBA00011918"/>
    </source>
</evidence>
<dbReference type="EC" id="2.1.1.63" evidence="3"/>
<evidence type="ECO:0000256" key="6">
    <source>
        <dbReference type="ARBA" id="ARBA00022679"/>
    </source>
</evidence>
<dbReference type="InterPro" id="IPR001497">
    <property type="entry name" value="MethylDNA_cys_MeTrfase_AS"/>
</dbReference>
<evidence type="ECO:0000256" key="4">
    <source>
        <dbReference type="ARBA" id="ARBA00015377"/>
    </source>
</evidence>
<keyword evidence="7" id="KW-0227">DNA damage</keyword>
<name>A0A2S6CN73_9PEZI</name>
<dbReference type="SUPFAM" id="SSF46767">
    <property type="entry name" value="Methylated DNA-protein cysteine methyltransferase, C-terminal domain"/>
    <property type="match status" value="1"/>
</dbReference>
<proteinExistence type="inferred from homology"/>
<reference evidence="15" key="1">
    <citation type="journal article" date="2017" name="bioRxiv">
        <title>Conservation of a gene cluster reveals novel cercosporin biosynthetic mechanisms and extends production to the genus Colletotrichum.</title>
        <authorList>
            <person name="de Jonge R."/>
            <person name="Ebert M.K."/>
            <person name="Huitt-Roehl C.R."/>
            <person name="Pal P."/>
            <person name="Suttle J.C."/>
            <person name="Spanner R.E."/>
            <person name="Neubauer J.D."/>
            <person name="Jurick W.M.II."/>
            <person name="Stott K.A."/>
            <person name="Secor G.A."/>
            <person name="Thomma B.P.H.J."/>
            <person name="Van de Peer Y."/>
            <person name="Townsend C.A."/>
            <person name="Bolton M.D."/>
        </authorList>
    </citation>
    <scope>NUCLEOTIDE SEQUENCE [LARGE SCALE GENOMIC DNA]</scope>
    <source>
        <strain evidence="15">CBS538.71</strain>
    </source>
</reference>
<evidence type="ECO:0000259" key="13">
    <source>
        <dbReference type="Pfam" id="PF01035"/>
    </source>
</evidence>
<keyword evidence="5" id="KW-0489">Methyltransferase</keyword>